<sequence length="179" mass="18425">MGNSVGMLELSSIAKGIETCDHVLKAAEVELLRSSTICPGKYLIIIGGDTSSVNAAMNVGEEIAGPFLVDKLLIPNISDQLMPAISNTSQVPTTGAVGVIEFYSVSSAIVAADTAAKAADIHLIEIRTGFAVGGKGFVTMCGDVSAVTAAVKAAEAVSELMVNSVVIPRPTEKLFEALM</sequence>
<feature type="domain" description="BMC" evidence="4">
    <location>
        <begin position="96"/>
        <end position="179"/>
    </location>
</feature>
<dbReference type="InterPro" id="IPR037233">
    <property type="entry name" value="CcmK-like_sf"/>
</dbReference>
<dbReference type="PANTHER" id="PTHR33941:SF11">
    <property type="entry name" value="BACTERIAL MICROCOMPARTMENT SHELL PROTEIN PDUJ"/>
    <property type="match status" value="1"/>
</dbReference>
<proteinExistence type="inferred from homology"/>
<dbReference type="PROSITE" id="PS51930">
    <property type="entry name" value="BMC_2"/>
    <property type="match status" value="2"/>
</dbReference>
<comment type="subcellular location">
    <subcellularLocation>
        <location evidence="1">Bacterial microcompartment</location>
    </subcellularLocation>
</comment>
<evidence type="ECO:0000259" key="4">
    <source>
        <dbReference type="PROSITE" id="PS51930"/>
    </source>
</evidence>
<dbReference type="GO" id="GO:0031469">
    <property type="term" value="C:bacterial microcompartment"/>
    <property type="evidence" value="ECO:0007669"/>
    <property type="project" value="UniProtKB-SubCell"/>
</dbReference>
<feature type="domain" description="BMC" evidence="4">
    <location>
        <begin position="4"/>
        <end position="86"/>
    </location>
</feature>
<organism evidence="5 6">
    <name type="scientific">Faecalicatena contorta</name>
    <dbReference type="NCBI Taxonomy" id="39482"/>
    <lineage>
        <taxon>Bacteria</taxon>
        <taxon>Bacillati</taxon>
        <taxon>Bacillota</taxon>
        <taxon>Clostridia</taxon>
        <taxon>Lachnospirales</taxon>
        <taxon>Lachnospiraceae</taxon>
        <taxon>Faecalicatena</taxon>
    </lineage>
</organism>
<dbReference type="GeneID" id="93333830"/>
<keyword evidence="2" id="KW-1283">Bacterial microcompartment</keyword>
<dbReference type="OrthoDB" id="9791973at2"/>
<dbReference type="RefSeq" id="WP_025657787.1">
    <property type="nucleotide sequence ID" value="NZ_BQNQ01000001.1"/>
</dbReference>
<accession>A0A174ITG5</accession>
<dbReference type="Pfam" id="PF00936">
    <property type="entry name" value="BMC"/>
    <property type="match status" value="2"/>
</dbReference>
<evidence type="ECO:0000256" key="3">
    <source>
        <dbReference type="PROSITE-ProRule" id="PRU01278"/>
    </source>
</evidence>
<dbReference type="CDD" id="cd07054">
    <property type="entry name" value="BMC_PduT_repeat2"/>
    <property type="match status" value="1"/>
</dbReference>
<dbReference type="PANTHER" id="PTHR33941">
    <property type="entry name" value="PROPANEDIOL UTILIZATION PROTEIN PDUA"/>
    <property type="match status" value="1"/>
</dbReference>
<name>A0A174ITG5_9FIRM</name>
<dbReference type="InterPro" id="IPR011238">
    <property type="entry name" value="Micro_shell_prot_PduT"/>
</dbReference>
<dbReference type="AlphaFoldDB" id="A0A174ITG5"/>
<dbReference type="CDD" id="cd07053">
    <property type="entry name" value="BMC_PduT_repeat1"/>
    <property type="match status" value="1"/>
</dbReference>
<evidence type="ECO:0000313" key="5">
    <source>
        <dbReference type="EMBL" id="CUO88628.1"/>
    </source>
</evidence>
<dbReference type="PIRSF" id="PIRSF034834">
    <property type="entry name" value="PduT"/>
    <property type="match status" value="1"/>
</dbReference>
<dbReference type="InterPro" id="IPR000249">
    <property type="entry name" value="BMC_dom"/>
</dbReference>
<dbReference type="Gene3D" id="3.30.70.1710">
    <property type="match status" value="2"/>
</dbReference>
<dbReference type="Proteomes" id="UP000095544">
    <property type="component" value="Unassembled WGS sequence"/>
</dbReference>
<dbReference type="SUPFAM" id="SSF143414">
    <property type="entry name" value="CcmK-like"/>
    <property type="match status" value="2"/>
</dbReference>
<evidence type="ECO:0000256" key="2">
    <source>
        <dbReference type="ARBA" id="ARBA00024446"/>
    </source>
</evidence>
<reference evidence="5 6" key="1">
    <citation type="submission" date="2015-09" db="EMBL/GenBank/DDBJ databases">
        <authorList>
            <consortium name="Pathogen Informatics"/>
        </authorList>
    </citation>
    <scope>NUCLEOTIDE SEQUENCE [LARGE SCALE GENOMIC DNA]</scope>
    <source>
        <strain evidence="5 6">2789STDY5834876</strain>
    </source>
</reference>
<protein>
    <submittedName>
        <fullName evidence="5">Carboxysome structural protein EutK</fullName>
    </submittedName>
</protein>
<evidence type="ECO:0000313" key="6">
    <source>
        <dbReference type="Proteomes" id="UP000095544"/>
    </source>
</evidence>
<gene>
    <name evidence="5" type="ORF">ERS852491_03612</name>
</gene>
<dbReference type="STRING" id="39482.ERS852491_03612"/>
<evidence type="ECO:0000256" key="1">
    <source>
        <dbReference type="ARBA" id="ARBA00024322"/>
    </source>
</evidence>
<dbReference type="InterPro" id="IPR050575">
    <property type="entry name" value="BMC_shell"/>
</dbReference>
<dbReference type="SMART" id="SM00877">
    <property type="entry name" value="BMC"/>
    <property type="match status" value="2"/>
</dbReference>
<comment type="similarity">
    <text evidence="3">Belongs to the bacterial microcompartments protein family.</text>
</comment>
<dbReference type="EMBL" id="CYZU01000041">
    <property type="protein sequence ID" value="CUO88628.1"/>
    <property type="molecule type" value="Genomic_DNA"/>
</dbReference>
<dbReference type="InterPro" id="IPR044872">
    <property type="entry name" value="CcmK/CsoS1_BMC"/>
</dbReference>